<dbReference type="EMBL" id="CAJOBH010233123">
    <property type="protein sequence ID" value="CAF5079154.1"/>
    <property type="molecule type" value="Genomic_DNA"/>
</dbReference>
<evidence type="ECO:0000313" key="1">
    <source>
        <dbReference type="EMBL" id="CAF5079154.1"/>
    </source>
</evidence>
<comment type="caution">
    <text evidence="1">The sequence shown here is derived from an EMBL/GenBank/DDBJ whole genome shotgun (WGS) entry which is preliminary data.</text>
</comment>
<protein>
    <submittedName>
        <fullName evidence="1">Uncharacterized protein</fullName>
    </submittedName>
</protein>
<organism evidence="1 2">
    <name type="scientific">Rotaria magnacalcarata</name>
    <dbReference type="NCBI Taxonomy" id="392030"/>
    <lineage>
        <taxon>Eukaryota</taxon>
        <taxon>Metazoa</taxon>
        <taxon>Spiralia</taxon>
        <taxon>Gnathifera</taxon>
        <taxon>Rotifera</taxon>
        <taxon>Eurotatoria</taxon>
        <taxon>Bdelloidea</taxon>
        <taxon>Philodinida</taxon>
        <taxon>Philodinidae</taxon>
        <taxon>Rotaria</taxon>
    </lineage>
</organism>
<gene>
    <name evidence="1" type="ORF">BYL167_LOCUS61697</name>
</gene>
<accession>A0A8S3EQ37</accession>
<reference evidence="1" key="1">
    <citation type="submission" date="2021-02" db="EMBL/GenBank/DDBJ databases">
        <authorList>
            <person name="Nowell W R."/>
        </authorList>
    </citation>
    <scope>NUCLEOTIDE SEQUENCE</scope>
</reference>
<proteinExistence type="predicted"/>
<sequence>MRCFSDDSIDPLPDPILDRFCLQILPEIHHKIQWLNLESSSMKRILLATNYPN</sequence>
<evidence type="ECO:0000313" key="2">
    <source>
        <dbReference type="Proteomes" id="UP000681967"/>
    </source>
</evidence>
<dbReference type="AlphaFoldDB" id="A0A8S3EQ37"/>
<feature type="non-terminal residue" evidence="1">
    <location>
        <position position="53"/>
    </location>
</feature>
<dbReference type="Proteomes" id="UP000681967">
    <property type="component" value="Unassembled WGS sequence"/>
</dbReference>
<name>A0A8S3EQ37_9BILA</name>